<sequence length="145" mass="16107">MAELGLIANQYTYTVLIDGLFKNGLKKDGFDLYEKMKLDGVLPDIFTYSSLINLYCNDGRDLSRDEGARGREIGGRVLQSWEDGQGFKFVQSAEVLWLSLVTYNALIAGFSRVGNPGRVVDLVREMEEKGISPSKVTYTISIVGI</sequence>
<evidence type="ECO:0000313" key="5">
    <source>
        <dbReference type="Proteomes" id="UP001642360"/>
    </source>
</evidence>
<evidence type="ECO:0000256" key="2">
    <source>
        <dbReference type="ARBA" id="ARBA00022737"/>
    </source>
</evidence>
<dbReference type="PROSITE" id="PS51375">
    <property type="entry name" value="PPR"/>
    <property type="match status" value="2"/>
</dbReference>
<evidence type="ECO:0000256" key="1">
    <source>
        <dbReference type="ARBA" id="ARBA00007626"/>
    </source>
</evidence>
<dbReference type="PANTHER" id="PTHR47941">
    <property type="entry name" value="PENTATRICOPEPTIDE REPEAT-CONTAINING PROTEIN 3, MITOCHONDRIAL"/>
    <property type="match status" value="1"/>
</dbReference>
<dbReference type="InterPro" id="IPR011990">
    <property type="entry name" value="TPR-like_helical_dom_sf"/>
</dbReference>
<protein>
    <recommendedName>
        <fullName evidence="6">Pentatricopeptide repeat-containing protein</fullName>
    </recommendedName>
</protein>
<dbReference type="EMBL" id="CAUOFW020010390">
    <property type="protein sequence ID" value="CAK9188265.1"/>
    <property type="molecule type" value="Genomic_DNA"/>
</dbReference>
<keyword evidence="5" id="KW-1185">Reference proteome</keyword>
<reference evidence="4 5" key="1">
    <citation type="submission" date="2024-02" db="EMBL/GenBank/DDBJ databases">
        <authorList>
            <person name="Vignale AGUSTIN F."/>
            <person name="Sosa J E."/>
            <person name="Modenutti C."/>
        </authorList>
    </citation>
    <scope>NUCLEOTIDE SEQUENCE [LARGE SCALE GENOMIC DNA]</scope>
</reference>
<comment type="caution">
    <text evidence="4">The sequence shown here is derived from an EMBL/GenBank/DDBJ whole genome shotgun (WGS) entry which is preliminary data.</text>
</comment>
<dbReference type="NCBIfam" id="TIGR00756">
    <property type="entry name" value="PPR"/>
    <property type="match status" value="2"/>
</dbReference>
<evidence type="ECO:0000256" key="3">
    <source>
        <dbReference type="PROSITE-ProRule" id="PRU00708"/>
    </source>
</evidence>
<evidence type="ECO:0008006" key="6">
    <source>
        <dbReference type="Google" id="ProtNLM"/>
    </source>
</evidence>
<evidence type="ECO:0000313" key="4">
    <source>
        <dbReference type="EMBL" id="CAK9188265.1"/>
    </source>
</evidence>
<accession>A0ABC8V4I6</accession>
<dbReference type="Gene3D" id="1.25.40.10">
    <property type="entry name" value="Tetratricopeptide repeat domain"/>
    <property type="match status" value="2"/>
</dbReference>
<dbReference type="Pfam" id="PF13041">
    <property type="entry name" value="PPR_2"/>
    <property type="match status" value="2"/>
</dbReference>
<feature type="repeat" description="PPR" evidence="3">
    <location>
        <begin position="9"/>
        <end position="43"/>
    </location>
</feature>
<name>A0ABC8V4I6_9AQUA</name>
<dbReference type="Proteomes" id="UP001642360">
    <property type="component" value="Unassembled WGS sequence"/>
</dbReference>
<organism evidence="4 5">
    <name type="scientific">Ilex paraguariensis</name>
    <name type="common">yerba mate</name>
    <dbReference type="NCBI Taxonomy" id="185542"/>
    <lineage>
        <taxon>Eukaryota</taxon>
        <taxon>Viridiplantae</taxon>
        <taxon>Streptophyta</taxon>
        <taxon>Embryophyta</taxon>
        <taxon>Tracheophyta</taxon>
        <taxon>Spermatophyta</taxon>
        <taxon>Magnoliopsida</taxon>
        <taxon>eudicotyledons</taxon>
        <taxon>Gunneridae</taxon>
        <taxon>Pentapetalae</taxon>
        <taxon>asterids</taxon>
        <taxon>campanulids</taxon>
        <taxon>Aquifoliales</taxon>
        <taxon>Aquifoliaceae</taxon>
        <taxon>Ilex</taxon>
    </lineage>
</organism>
<feature type="repeat" description="PPR" evidence="3">
    <location>
        <begin position="99"/>
        <end position="133"/>
    </location>
</feature>
<dbReference type="InterPro" id="IPR002885">
    <property type="entry name" value="PPR_rpt"/>
</dbReference>
<gene>
    <name evidence="4" type="ORF">ILEXP_LOCUS58929</name>
</gene>
<proteinExistence type="inferred from homology"/>
<comment type="similarity">
    <text evidence="1">Belongs to the PPR family. P subfamily.</text>
</comment>
<dbReference type="AlphaFoldDB" id="A0ABC8V4I6"/>
<keyword evidence="2" id="KW-0677">Repeat</keyword>